<name>A0A5A7PPT8_STRAF</name>
<feature type="region of interest" description="Disordered" evidence="1">
    <location>
        <begin position="63"/>
        <end position="88"/>
    </location>
</feature>
<organism evidence="2 3">
    <name type="scientific">Striga asiatica</name>
    <name type="common">Asiatic witchweed</name>
    <name type="synonym">Buchnera asiatica</name>
    <dbReference type="NCBI Taxonomy" id="4170"/>
    <lineage>
        <taxon>Eukaryota</taxon>
        <taxon>Viridiplantae</taxon>
        <taxon>Streptophyta</taxon>
        <taxon>Embryophyta</taxon>
        <taxon>Tracheophyta</taxon>
        <taxon>Spermatophyta</taxon>
        <taxon>Magnoliopsida</taxon>
        <taxon>eudicotyledons</taxon>
        <taxon>Gunneridae</taxon>
        <taxon>Pentapetalae</taxon>
        <taxon>asterids</taxon>
        <taxon>lamiids</taxon>
        <taxon>Lamiales</taxon>
        <taxon>Orobanchaceae</taxon>
        <taxon>Buchnereae</taxon>
        <taxon>Striga</taxon>
    </lineage>
</organism>
<keyword evidence="3" id="KW-1185">Reference proteome</keyword>
<comment type="caution">
    <text evidence="2">The sequence shown here is derived from an EMBL/GenBank/DDBJ whole genome shotgun (WGS) entry which is preliminary data.</text>
</comment>
<evidence type="ECO:0000256" key="1">
    <source>
        <dbReference type="SAM" id="MobiDB-lite"/>
    </source>
</evidence>
<dbReference type="GO" id="GO:0030246">
    <property type="term" value="F:carbohydrate binding"/>
    <property type="evidence" value="ECO:0007669"/>
    <property type="project" value="UniProtKB-KW"/>
</dbReference>
<proteinExistence type="predicted"/>
<sequence>MHLNYPPPKTLTATQFTFPGQNLLPDSSASVEASGATLLTNNTVEFCSRKPLSGALWPDKLRHEWKPKSTPPRRRAQRDLESGFSDLDNNHVGVDLNSTKLAAAAANAGYWEGAT</sequence>
<dbReference type="Proteomes" id="UP000325081">
    <property type="component" value="Unassembled WGS sequence"/>
</dbReference>
<keyword evidence="2" id="KW-0430">Lectin</keyword>
<keyword evidence="2" id="KW-0418">Kinase</keyword>
<keyword evidence="2" id="KW-0808">Transferase</keyword>
<gene>
    <name evidence="2" type="ORF">STAS_11065</name>
</gene>
<reference evidence="3" key="1">
    <citation type="journal article" date="2019" name="Curr. Biol.">
        <title>Genome Sequence of Striga asiatica Provides Insight into the Evolution of Plant Parasitism.</title>
        <authorList>
            <person name="Yoshida S."/>
            <person name="Kim S."/>
            <person name="Wafula E.K."/>
            <person name="Tanskanen J."/>
            <person name="Kim Y.M."/>
            <person name="Honaas L."/>
            <person name="Yang Z."/>
            <person name="Spallek T."/>
            <person name="Conn C.E."/>
            <person name="Ichihashi Y."/>
            <person name="Cheong K."/>
            <person name="Cui S."/>
            <person name="Der J.P."/>
            <person name="Gundlach H."/>
            <person name="Jiao Y."/>
            <person name="Hori C."/>
            <person name="Ishida J.K."/>
            <person name="Kasahara H."/>
            <person name="Kiba T."/>
            <person name="Kim M.S."/>
            <person name="Koo N."/>
            <person name="Laohavisit A."/>
            <person name="Lee Y.H."/>
            <person name="Lumba S."/>
            <person name="McCourt P."/>
            <person name="Mortimer J.C."/>
            <person name="Mutuku J.M."/>
            <person name="Nomura T."/>
            <person name="Sasaki-Sekimoto Y."/>
            <person name="Seto Y."/>
            <person name="Wang Y."/>
            <person name="Wakatake T."/>
            <person name="Sakakibara H."/>
            <person name="Demura T."/>
            <person name="Yamaguchi S."/>
            <person name="Yoneyama K."/>
            <person name="Manabe R.I."/>
            <person name="Nelson D.C."/>
            <person name="Schulman A.H."/>
            <person name="Timko M.P."/>
            <person name="dePamphilis C.W."/>
            <person name="Choi D."/>
            <person name="Shirasu K."/>
        </authorList>
    </citation>
    <scope>NUCLEOTIDE SEQUENCE [LARGE SCALE GENOMIC DNA]</scope>
    <source>
        <strain evidence="3">cv. UVA1</strain>
    </source>
</reference>
<dbReference type="GO" id="GO:0016301">
    <property type="term" value="F:kinase activity"/>
    <property type="evidence" value="ECO:0007669"/>
    <property type="project" value="UniProtKB-KW"/>
</dbReference>
<evidence type="ECO:0000313" key="3">
    <source>
        <dbReference type="Proteomes" id="UP000325081"/>
    </source>
</evidence>
<accession>A0A5A7PPT8</accession>
<dbReference type="EMBL" id="BKCP01004960">
    <property type="protein sequence ID" value="GER34810.1"/>
    <property type="molecule type" value="Genomic_DNA"/>
</dbReference>
<dbReference type="AlphaFoldDB" id="A0A5A7PPT8"/>
<evidence type="ECO:0000313" key="2">
    <source>
        <dbReference type="EMBL" id="GER34810.1"/>
    </source>
</evidence>
<protein>
    <submittedName>
        <fullName evidence="2">Concanavalin A-like lectin protein kinase family protein</fullName>
    </submittedName>
</protein>